<evidence type="ECO:0000313" key="8">
    <source>
        <dbReference type="Proteomes" id="UP001153737"/>
    </source>
</evidence>
<dbReference type="InterPro" id="IPR011701">
    <property type="entry name" value="MFS"/>
</dbReference>
<evidence type="ECO:0000256" key="2">
    <source>
        <dbReference type="ARBA" id="ARBA00022692"/>
    </source>
</evidence>
<feature type="transmembrane region" description="Helical" evidence="5">
    <location>
        <begin position="197"/>
        <end position="220"/>
    </location>
</feature>
<dbReference type="InterPro" id="IPR036259">
    <property type="entry name" value="MFS_trans_sf"/>
</dbReference>
<dbReference type="EMBL" id="OU896712">
    <property type="protein sequence ID" value="CAH1173867.1"/>
    <property type="molecule type" value="Genomic_DNA"/>
</dbReference>
<feature type="transmembrane region" description="Helical" evidence="5">
    <location>
        <begin position="173"/>
        <end position="191"/>
    </location>
</feature>
<evidence type="ECO:0000256" key="3">
    <source>
        <dbReference type="ARBA" id="ARBA00022989"/>
    </source>
</evidence>
<feature type="transmembrane region" description="Helical" evidence="5">
    <location>
        <begin position="232"/>
        <end position="253"/>
    </location>
</feature>
<protein>
    <recommendedName>
        <fullName evidence="6">Major facilitator superfamily (MFS) profile domain-containing protein</fullName>
    </recommendedName>
</protein>
<dbReference type="AlphaFoldDB" id="A0A9P0DSB6"/>
<keyword evidence="3 5" id="KW-1133">Transmembrane helix</keyword>
<feature type="domain" description="Major facilitator superfamily (MFS) profile" evidence="6">
    <location>
        <begin position="95"/>
        <end position="515"/>
    </location>
</feature>
<name>A0A9P0DSB6_PHACE</name>
<dbReference type="PANTHER" id="PTHR24064">
    <property type="entry name" value="SOLUTE CARRIER FAMILY 22 MEMBER"/>
    <property type="match status" value="1"/>
</dbReference>
<dbReference type="InterPro" id="IPR005829">
    <property type="entry name" value="Sugar_transporter_CS"/>
</dbReference>
<evidence type="ECO:0000313" key="7">
    <source>
        <dbReference type="EMBL" id="CAH1173867.1"/>
    </source>
</evidence>
<reference evidence="7" key="1">
    <citation type="submission" date="2022-01" db="EMBL/GenBank/DDBJ databases">
        <authorList>
            <person name="King R."/>
        </authorList>
    </citation>
    <scope>NUCLEOTIDE SEQUENCE</scope>
</reference>
<comment type="subcellular location">
    <subcellularLocation>
        <location evidence="1">Membrane</location>
        <topology evidence="1">Multi-pass membrane protein</topology>
    </subcellularLocation>
</comment>
<proteinExistence type="predicted"/>
<gene>
    <name evidence="7" type="ORF">PHAECO_LOCUS9909</name>
</gene>
<feature type="transmembrane region" description="Helical" evidence="5">
    <location>
        <begin position="373"/>
        <end position="391"/>
    </location>
</feature>
<dbReference type="Proteomes" id="UP001153737">
    <property type="component" value="Chromosome 6"/>
</dbReference>
<dbReference type="InterPro" id="IPR020846">
    <property type="entry name" value="MFS_dom"/>
</dbReference>
<feature type="transmembrane region" description="Helical" evidence="5">
    <location>
        <begin position="491"/>
        <end position="510"/>
    </location>
</feature>
<dbReference type="Gene3D" id="1.20.1250.20">
    <property type="entry name" value="MFS general substrate transporter like domains"/>
    <property type="match status" value="1"/>
</dbReference>
<dbReference type="CDD" id="cd17317">
    <property type="entry name" value="MFS_SLC22"/>
    <property type="match status" value="1"/>
</dbReference>
<keyword evidence="2 5" id="KW-0812">Transmembrane</keyword>
<organism evidence="7 8">
    <name type="scientific">Phaedon cochleariae</name>
    <name type="common">Mustard beetle</name>
    <dbReference type="NCBI Taxonomy" id="80249"/>
    <lineage>
        <taxon>Eukaryota</taxon>
        <taxon>Metazoa</taxon>
        <taxon>Ecdysozoa</taxon>
        <taxon>Arthropoda</taxon>
        <taxon>Hexapoda</taxon>
        <taxon>Insecta</taxon>
        <taxon>Pterygota</taxon>
        <taxon>Neoptera</taxon>
        <taxon>Endopterygota</taxon>
        <taxon>Coleoptera</taxon>
        <taxon>Polyphaga</taxon>
        <taxon>Cucujiformia</taxon>
        <taxon>Chrysomeloidea</taxon>
        <taxon>Chrysomelidae</taxon>
        <taxon>Chrysomelinae</taxon>
        <taxon>Chrysomelini</taxon>
        <taxon>Phaedon</taxon>
    </lineage>
</organism>
<dbReference type="GO" id="GO:0022857">
    <property type="term" value="F:transmembrane transporter activity"/>
    <property type="evidence" value="ECO:0007669"/>
    <property type="project" value="InterPro"/>
</dbReference>
<dbReference type="Pfam" id="PF07690">
    <property type="entry name" value="MFS_1"/>
    <property type="match status" value="1"/>
</dbReference>
<dbReference type="PROSITE" id="PS50850">
    <property type="entry name" value="MFS"/>
    <property type="match status" value="1"/>
</dbReference>
<evidence type="ECO:0000256" key="5">
    <source>
        <dbReference type="SAM" id="Phobius"/>
    </source>
</evidence>
<evidence type="ECO:0000259" key="6">
    <source>
        <dbReference type="PROSITE" id="PS50850"/>
    </source>
</evidence>
<feature type="transmembrane region" description="Helical" evidence="5">
    <location>
        <begin position="340"/>
        <end position="361"/>
    </location>
</feature>
<dbReference type="GO" id="GO:0016020">
    <property type="term" value="C:membrane"/>
    <property type="evidence" value="ECO:0007669"/>
    <property type="project" value="UniProtKB-SubCell"/>
</dbReference>
<sequence length="544" mass="60679">MKSDDDNSLDSFLVLVGDFGKYQILIFTLVSFAVVLHSSIHTAYVFTALDISYRCAIPDCDTNPAEFEPSWLSNAVPYKGSTPTKCEKYIFNGNHTNINYGSCPFNAFDRNREIKCSSFVYRTEEKSILQEYDLQCDDNLWKLTMVGTINSIGQFFGLFIGGLISDRYGRKPVLIWGMVLSAICGISRAFMPTYNWFLFFEFLDATFGAGTYIVGFVLGVELVSPKKRVMTGIISSSCFAIGEIFTAGSAWAVKSWKPLIFILYSPIFLLISYHWLVPESVRWNLSRGHVEEAKMTLRRAAKFNGIELSESTLEKLALPTKDCPEDETGDFKTALKSKILSVRLVNCCFCWITCTFLFYGLTLNSVSLVAGNSYLDFILTALIEVPAYICCNFMLDLFGRKKSVSISYMVTGIACSAFLFVPPDSHAGSLSVYLIGKFGATAAFTNLYVITSEMFPTNLRHSFMGFCSTFGRLGCMIAPQTPLLAQIWKPLPVVCFSVMSVVAGLLTMLFPETSNIKLPDTIEEAENISSRVKELQEKEKAIIS</sequence>
<feature type="transmembrane region" description="Helical" evidence="5">
    <location>
        <begin position="259"/>
        <end position="277"/>
    </location>
</feature>
<dbReference type="PROSITE" id="PS00216">
    <property type="entry name" value="SUGAR_TRANSPORT_1"/>
    <property type="match status" value="1"/>
</dbReference>
<feature type="transmembrane region" description="Helical" evidence="5">
    <location>
        <begin position="427"/>
        <end position="450"/>
    </location>
</feature>
<feature type="transmembrane region" description="Helical" evidence="5">
    <location>
        <begin position="22"/>
        <end position="46"/>
    </location>
</feature>
<keyword evidence="4 5" id="KW-0472">Membrane</keyword>
<keyword evidence="8" id="KW-1185">Reference proteome</keyword>
<evidence type="ECO:0000256" key="4">
    <source>
        <dbReference type="ARBA" id="ARBA00023136"/>
    </source>
</evidence>
<evidence type="ECO:0000256" key="1">
    <source>
        <dbReference type="ARBA" id="ARBA00004141"/>
    </source>
</evidence>
<accession>A0A9P0DSB6</accession>
<reference evidence="7" key="2">
    <citation type="submission" date="2022-10" db="EMBL/GenBank/DDBJ databases">
        <authorList>
            <consortium name="ENA_rothamsted_submissions"/>
            <consortium name="culmorum"/>
            <person name="King R."/>
        </authorList>
    </citation>
    <scope>NUCLEOTIDE SEQUENCE</scope>
</reference>
<feature type="transmembrane region" description="Helical" evidence="5">
    <location>
        <begin position="403"/>
        <end position="421"/>
    </location>
</feature>
<dbReference type="SUPFAM" id="SSF103473">
    <property type="entry name" value="MFS general substrate transporter"/>
    <property type="match status" value="1"/>
</dbReference>